<dbReference type="GO" id="GO:0016787">
    <property type="term" value="F:hydrolase activity"/>
    <property type="evidence" value="ECO:0007669"/>
    <property type="project" value="UniProtKB-KW"/>
</dbReference>
<organism evidence="4 5">
    <name type="scientific">Acaryochloris marina (strain MBIC 11017)</name>
    <dbReference type="NCBI Taxonomy" id="329726"/>
    <lineage>
        <taxon>Bacteria</taxon>
        <taxon>Bacillati</taxon>
        <taxon>Cyanobacteriota</taxon>
        <taxon>Cyanophyceae</taxon>
        <taxon>Acaryochloridales</taxon>
        <taxon>Acaryochloridaceae</taxon>
        <taxon>Acaryochloris</taxon>
    </lineage>
</organism>
<dbReference type="Proteomes" id="UP000000268">
    <property type="component" value="Chromosome"/>
</dbReference>
<dbReference type="eggNOG" id="COG1051">
    <property type="taxonomic scope" value="Bacteria"/>
</dbReference>
<proteinExistence type="inferred from homology"/>
<sequence length="126" mass="14361">MPILEDGQIVLVKRRDNGLWSLPGGMVDWGENIQQSIKRELHEETGLSLTTMGRFVGVYSDPDRDPRLHSICLAFEIKVEGKLQVNDINEISEVQSFSLDEAMNMPLSHDHTQQLQDYLQGELVIR</sequence>
<keyword evidence="5" id="KW-1185">Reference proteome</keyword>
<dbReference type="HOGENOM" id="CLU_037162_20_3_3"/>
<dbReference type="STRING" id="329726.AM1_1160"/>
<evidence type="ECO:0000259" key="3">
    <source>
        <dbReference type="PROSITE" id="PS51462"/>
    </source>
</evidence>
<dbReference type="SUPFAM" id="SSF55811">
    <property type="entry name" value="Nudix"/>
    <property type="match status" value="1"/>
</dbReference>
<dbReference type="InterPro" id="IPR020476">
    <property type="entry name" value="Nudix_hydrolase"/>
</dbReference>
<keyword evidence="2" id="KW-0378">Hydrolase</keyword>
<feature type="domain" description="Nudix hydrolase" evidence="3">
    <location>
        <begin position="1"/>
        <end position="119"/>
    </location>
</feature>
<dbReference type="RefSeq" id="WP_012161746.1">
    <property type="nucleotide sequence ID" value="NC_009925.1"/>
</dbReference>
<dbReference type="Pfam" id="PF00293">
    <property type="entry name" value="NUDIX"/>
    <property type="match status" value="1"/>
</dbReference>
<gene>
    <name evidence="4" type="ordered locus">AM1_1160</name>
</gene>
<evidence type="ECO:0000256" key="2">
    <source>
        <dbReference type="ARBA" id="ARBA00022801"/>
    </source>
</evidence>
<dbReference type="EMBL" id="CP000828">
    <property type="protein sequence ID" value="ABW26197.1"/>
    <property type="molecule type" value="Genomic_DNA"/>
</dbReference>
<dbReference type="InterPro" id="IPR015797">
    <property type="entry name" value="NUDIX_hydrolase-like_dom_sf"/>
</dbReference>
<dbReference type="PROSITE" id="PS51462">
    <property type="entry name" value="NUDIX"/>
    <property type="match status" value="1"/>
</dbReference>
<dbReference type="KEGG" id="amr:AM1_1160"/>
<name>B0C2Y1_ACAM1</name>
<evidence type="ECO:0000256" key="1">
    <source>
        <dbReference type="ARBA" id="ARBA00005582"/>
    </source>
</evidence>
<evidence type="ECO:0000313" key="5">
    <source>
        <dbReference type="Proteomes" id="UP000000268"/>
    </source>
</evidence>
<comment type="similarity">
    <text evidence="1">Belongs to the Nudix hydrolase family.</text>
</comment>
<evidence type="ECO:0000313" key="4">
    <source>
        <dbReference type="EMBL" id="ABW26197.1"/>
    </source>
</evidence>
<dbReference type="AlphaFoldDB" id="B0C2Y1"/>
<dbReference type="InterPro" id="IPR000086">
    <property type="entry name" value="NUDIX_hydrolase_dom"/>
</dbReference>
<dbReference type="PRINTS" id="PR00502">
    <property type="entry name" value="NUDIXFAMILY"/>
</dbReference>
<dbReference type="Gene3D" id="3.90.79.10">
    <property type="entry name" value="Nucleoside Triphosphate Pyrophosphohydrolase"/>
    <property type="match status" value="1"/>
</dbReference>
<dbReference type="PANTHER" id="PTHR43736">
    <property type="entry name" value="ADP-RIBOSE PYROPHOSPHATASE"/>
    <property type="match status" value="1"/>
</dbReference>
<dbReference type="PANTHER" id="PTHR43736:SF1">
    <property type="entry name" value="DIHYDRONEOPTERIN TRIPHOSPHATE DIPHOSPHATASE"/>
    <property type="match status" value="1"/>
</dbReference>
<dbReference type="CDD" id="cd18873">
    <property type="entry name" value="NUDIX_NadM_like"/>
    <property type="match status" value="1"/>
</dbReference>
<protein>
    <submittedName>
        <fullName evidence="4">ADP-ribose pyrophosphatase (NUDIX hydroxylase)</fullName>
    </submittedName>
</protein>
<accession>B0C2Y1</accession>
<reference evidence="4 5" key="1">
    <citation type="journal article" date="2008" name="Proc. Natl. Acad. Sci. U.S.A.">
        <title>Niche adaptation and genome expansion in the chlorophyll d-producing cyanobacterium Acaryochloris marina.</title>
        <authorList>
            <person name="Swingley W.D."/>
            <person name="Chen M."/>
            <person name="Cheung P.C."/>
            <person name="Conrad A.L."/>
            <person name="Dejesa L.C."/>
            <person name="Hao J."/>
            <person name="Honchak B.M."/>
            <person name="Karbach L.E."/>
            <person name="Kurdoglu A."/>
            <person name="Lahiri S."/>
            <person name="Mastrian S.D."/>
            <person name="Miyashita H."/>
            <person name="Page L."/>
            <person name="Ramakrishna P."/>
            <person name="Satoh S."/>
            <person name="Sattley W.M."/>
            <person name="Shimada Y."/>
            <person name="Taylor H.L."/>
            <person name="Tomo T."/>
            <person name="Tsuchiya T."/>
            <person name="Wang Z.T."/>
            <person name="Raymond J."/>
            <person name="Mimuro M."/>
            <person name="Blankenship R.E."/>
            <person name="Touchman J.W."/>
        </authorList>
    </citation>
    <scope>NUCLEOTIDE SEQUENCE [LARGE SCALE GENOMIC DNA]</scope>
    <source>
        <strain evidence="5">MBIC 11017</strain>
    </source>
</reference>